<feature type="transmembrane region" description="Helical" evidence="6">
    <location>
        <begin position="251"/>
        <end position="274"/>
    </location>
</feature>
<dbReference type="GO" id="GO:0006829">
    <property type="term" value="P:zinc ion transport"/>
    <property type="evidence" value="ECO:0007669"/>
    <property type="project" value="UniProtKB-KW"/>
</dbReference>
<dbReference type="InterPro" id="IPR027469">
    <property type="entry name" value="Cation_efflux_TMD_sf"/>
</dbReference>
<dbReference type="InterPro" id="IPR036013">
    <property type="entry name" value="Band_7/SPFH_dom_sf"/>
</dbReference>
<accession>A0A0C5VQN3</accession>
<name>A0A0C5VQN3_9GAMM</name>
<keyword evidence="10" id="KW-1185">Reference proteome</keyword>
<dbReference type="SUPFAM" id="SSF161111">
    <property type="entry name" value="Cation efflux protein transmembrane domain-like"/>
    <property type="match status" value="1"/>
</dbReference>
<evidence type="ECO:0000256" key="5">
    <source>
        <dbReference type="ARBA" id="ARBA00023136"/>
    </source>
</evidence>
<dbReference type="OrthoDB" id="8242650at2"/>
<dbReference type="SUPFAM" id="SSF117892">
    <property type="entry name" value="Band 7/SPFH domain"/>
    <property type="match status" value="1"/>
</dbReference>
<dbReference type="PANTHER" id="PTHR42911:SF2">
    <property type="entry name" value="PROHIBITIN FAMILY PROTEIN"/>
    <property type="match status" value="1"/>
</dbReference>
<feature type="transmembrane region" description="Helical" evidence="6">
    <location>
        <begin position="182"/>
        <end position="201"/>
    </location>
</feature>
<feature type="transmembrane region" description="Helical" evidence="6">
    <location>
        <begin position="46"/>
        <end position="65"/>
    </location>
</feature>
<dbReference type="AlphaFoldDB" id="A0A0C5VQN3"/>
<dbReference type="KEGG" id="gsn:YC6258_04875"/>
<feature type="transmembrane region" description="Helical" evidence="6">
    <location>
        <begin position="12"/>
        <end position="34"/>
    </location>
</feature>
<feature type="transmembrane region" description="Helical" evidence="6">
    <location>
        <begin position="77"/>
        <end position="97"/>
    </location>
</feature>
<dbReference type="InterPro" id="IPR001107">
    <property type="entry name" value="Band_7"/>
</dbReference>
<evidence type="ECO:0000259" key="8">
    <source>
        <dbReference type="Pfam" id="PF01545"/>
    </source>
</evidence>
<dbReference type="RefSeq" id="WP_044618804.1">
    <property type="nucleotide sequence ID" value="NZ_CP007142.1"/>
</dbReference>
<dbReference type="HOGENOM" id="CLU_540683_0_0_6"/>
<dbReference type="GO" id="GO:0016020">
    <property type="term" value="C:membrane"/>
    <property type="evidence" value="ECO:0007669"/>
    <property type="project" value="UniProtKB-SubCell"/>
</dbReference>
<protein>
    <submittedName>
        <fullName evidence="9">Putative Co/Zn/Cd cation transporter</fullName>
    </submittedName>
</protein>
<evidence type="ECO:0000256" key="6">
    <source>
        <dbReference type="SAM" id="Phobius"/>
    </source>
</evidence>
<evidence type="ECO:0000313" key="10">
    <source>
        <dbReference type="Proteomes" id="UP000032266"/>
    </source>
</evidence>
<keyword evidence="4 6" id="KW-1133">Transmembrane helix</keyword>
<evidence type="ECO:0000256" key="2">
    <source>
        <dbReference type="ARBA" id="ARBA00004167"/>
    </source>
</evidence>
<feature type="domain" description="Cation efflux protein transmembrane" evidence="8">
    <location>
        <begin position="13"/>
        <end position="208"/>
    </location>
</feature>
<feature type="domain" description="Band 7" evidence="7">
    <location>
        <begin position="269"/>
        <end position="470"/>
    </location>
</feature>
<sequence length="571" mass="62688">MSFLSDRRIRTSLVAIAADSLLIGLKAGLAVFTGSKALWADALHSGTDLLVSLVLLASLVIRHLQERKVAASGVEKVYRIESVMALFVALSILYVPYEIISQVRQAGASAAESVSGIWVGIIGVLITILVAYFMAQLKTSVGRDTQSPALEADGYHSHLDVLSSMAVLLSFVGLLMGLYLDHLVAVLIAVLVGIAGIELLISGLRSLLLGQELVQLSASDAFFSLLQKSVAGQKLVDTVWRCWGGVRRVPPVLYVVGLLLLYAASGITQVPLGYVGVKLVFARVVGEPLDTGLHYHWPWPVGAIKQLSQQQVHRALIGTPLTVEQSGSPLLWQQWRESTDEPRDITEHFITADEALVNVTLAMQYQLSDWGRQWTSANQIEAMINAYATSALSQAVARYRFDDLLNDVPDDFLSTIQRQVEQSLATVGLTANVLNLRLLKVQPPSQTVALYRDMFVAQQESVRLKLLAEAENFQQVHTASAEKILLASEASASQLEQQIIATGDAGRFASMADIFRTFPKLIEFNRYLEHIQNTLADRQLTIIDQSFDNRDLRVWGGAKQDVLLPDIRLKP</sequence>
<evidence type="ECO:0000313" key="9">
    <source>
        <dbReference type="EMBL" id="AJQ96907.1"/>
    </source>
</evidence>
<comment type="subcellular location">
    <subcellularLocation>
        <location evidence="1">Membrane</location>
        <topology evidence="1">Multi-pass membrane protein</topology>
    </subcellularLocation>
    <subcellularLocation>
        <location evidence="2">Membrane</location>
        <topology evidence="2">Single-pass membrane protein</topology>
    </subcellularLocation>
</comment>
<evidence type="ECO:0000256" key="3">
    <source>
        <dbReference type="ARBA" id="ARBA00022692"/>
    </source>
</evidence>
<dbReference type="STRING" id="1445510.YC6258_04875"/>
<dbReference type="PANTHER" id="PTHR42911">
    <property type="entry name" value="MODULATOR OF FTSH PROTEASE HFLC"/>
    <property type="match status" value="1"/>
</dbReference>
<reference evidence="9 10" key="1">
    <citation type="submission" date="2014-01" db="EMBL/GenBank/DDBJ databases">
        <title>Full genme sequencing of cellulolytic bacterium Gynuella sunshinyii YC6258T gen. nov., sp. nov.</title>
        <authorList>
            <person name="Khan H."/>
            <person name="Chung E.J."/>
            <person name="Chung Y.R."/>
        </authorList>
    </citation>
    <scope>NUCLEOTIDE SEQUENCE [LARGE SCALE GENOMIC DNA]</scope>
    <source>
        <strain evidence="9 10">YC6258</strain>
    </source>
</reference>
<dbReference type="Pfam" id="PF01545">
    <property type="entry name" value="Cation_efflux"/>
    <property type="match status" value="1"/>
</dbReference>
<dbReference type="Gene3D" id="3.30.479.30">
    <property type="entry name" value="Band 7 domain"/>
    <property type="match status" value="1"/>
</dbReference>
<evidence type="ECO:0000259" key="7">
    <source>
        <dbReference type="Pfam" id="PF01145"/>
    </source>
</evidence>
<feature type="transmembrane region" description="Helical" evidence="6">
    <location>
        <begin position="117"/>
        <end position="137"/>
    </location>
</feature>
<dbReference type="InterPro" id="IPR058533">
    <property type="entry name" value="Cation_efflux_TM"/>
</dbReference>
<proteinExistence type="predicted"/>
<dbReference type="EMBL" id="CP007142">
    <property type="protein sequence ID" value="AJQ96907.1"/>
    <property type="molecule type" value="Genomic_DNA"/>
</dbReference>
<dbReference type="Proteomes" id="UP000032266">
    <property type="component" value="Chromosome"/>
</dbReference>
<evidence type="ECO:0000256" key="4">
    <source>
        <dbReference type="ARBA" id="ARBA00022989"/>
    </source>
</evidence>
<organism evidence="9 10">
    <name type="scientific">Gynuella sunshinyii YC6258</name>
    <dbReference type="NCBI Taxonomy" id="1445510"/>
    <lineage>
        <taxon>Bacteria</taxon>
        <taxon>Pseudomonadati</taxon>
        <taxon>Pseudomonadota</taxon>
        <taxon>Gammaproteobacteria</taxon>
        <taxon>Oceanospirillales</taxon>
        <taxon>Saccharospirillaceae</taxon>
        <taxon>Gynuella</taxon>
    </lineage>
</organism>
<evidence type="ECO:0000256" key="1">
    <source>
        <dbReference type="ARBA" id="ARBA00004141"/>
    </source>
</evidence>
<feature type="transmembrane region" description="Helical" evidence="6">
    <location>
        <begin position="158"/>
        <end position="176"/>
    </location>
</feature>
<dbReference type="GO" id="GO:0008324">
    <property type="term" value="F:monoatomic cation transmembrane transporter activity"/>
    <property type="evidence" value="ECO:0007669"/>
    <property type="project" value="InterPro"/>
</dbReference>
<dbReference type="Pfam" id="PF01145">
    <property type="entry name" value="Band_7"/>
    <property type="match status" value="1"/>
</dbReference>
<keyword evidence="3 6" id="KW-0812">Transmembrane</keyword>
<keyword evidence="5 6" id="KW-0472">Membrane</keyword>
<dbReference type="Gene3D" id="1.20.1510.10">
    <property type="entry name" value="Cation efflux protein transmembrane domain"/>
    <property type="match status" value="1"/>
</dbReference>
<gene>
    <name evidence="9" type="ORF">YC6258_04875</name>
</gene>